<protein>
    <submittedName>
        <fullName evidence="2">8603_t:CDS:1</fullName>
    </submittedName>
</protein>
<name>A0A9W4SW36_9GLOM</name>
<dbReference type="AlphaFoldDB" id="A0A9W4SW36"/>
<dbReference type="EMBL" id="CAMKVN010003046">
    <property type="protein sequence ID" value="CAI2183515.1"/>
    <property type="molecule type" value="Genomic_DNA"/>
</dbReference>
<evidence type="ECO:0000313" key="3">
    <source>
        <dbReference type="Proteomes" id="UP001153678"/>
    </source>
</evidence>
<dbReference type="Proteomes" id="UP001153678">
    <property type="component" value="Unassembled WGS sequence"/>
</dbReference>
<evidence type="ECO:0000313" key="2">
    <source>
        <dbReference type="EMBL" id="CAI2183515.1"/>
    </source>
</evidence>
<organism evidence="2 3">
    <name type="scientific">Funneliformis geosporum</name>
    <dbReference type="NCBI Taxonomy" id="1117311"/>
    <lineage>
        <taxon>Eukaryota</taxon>
        <taxon>Fungi</taxon>
        <taxon>Fungi incertae sedis</taxon>
        <taxon>Mucoromycota</taxon>
        <taxon>Glomeromycotina</taxon>
        <taxon>Glomeromycetes</taxon>
        <taxon>Glomerales</taxon>
        <taxon>Glomeraceae</taxon>
        <taxon>Funneliformis</taxon>
    </lineage>
</organism>
<reference evidence="2" key="1">
    <citation type="submission" date="2022-08" db="EMBL/GenBank/DDBJ databases">
        <authorList>
            <person name="Kallberg Y."/>
            <person name="Tangrot J."/>
            <person name="Rosling A."/>
        </authorList>
    </citation>
    <scope>NUCLEOTIDE SEQUENCE</scope>
    <source>
        <strain evidence="2">Wild A</strain>
    </source>
</reference>
<proteinExistence type="predicted"/>
<gene>
    <name evidence="2" type="ORF">FWILDA_LOCUS11116</name>
</gene>
<sequence>MKSGKRAIEIKQMKKIIVHKTQVFFIYSLYEDLVVVKDICSTPLKGEIPSASIRSEPSPGEVQFAHRSKGISKRKRPRKAPEAQKNGHKG</sequence>
<feature type="compositionally biased region" description="Basic residues" evidence="1">
    <location>
        <begin position="66"/>
        <end position="78"/>
    </location>
</feature>
<evidence type="ECO:0000256" key="1">
    <source>
        <dbReference type="SAM" id="MobiDB-lite"/>
    </source>
</evidence>
<accession>A0A9W4SW36</accession>
<comment type="caution">
    <text evidence="2">The sequence shown here is derived from an EMBL/GenBank/DDBJ whole genome shotgun (WGS) entry which is preliminary data.</text>
</comment>
<feature type="region of interest" description="Disordered" evidence="1">
    <location>
        <begin position="46"/>
        <end position="90"/>
    </location>
</feature>
<keyword evidence="3" id="KW-1185">Reference proteome</keyword>